<dbReference type="HAMAP" id="MF_01328_A">
    <property type="entry name" value="Ribosomal_uL4_A"/>
    <property type="match status" value="1"/>
</dbReference>
<keyword evidence="3 6" id="KW-0694">RNA-binding</keyword>
<dbReference type="GO" id="GO:1990904">
    <property type="term" value="C:ribonucleoprotein complex"/>
    <property type="evidence" value="ECO:0007669"/>
    <property type="project" value="UniProtKB-KW"/>
</dbReference>
<dbReference type="Proteomes" id="UP000632195">
    <property type="component" value="Unassembled WGS sequence"/>
</dbReference>
<evidence type="ECO:0000256" key="1">
    <source>
        <dbReference type="ARBA" id="ARBA00010528"/>
    </source>
</evidence>
<dbReference type="AlphaFoldDB" id="A0AA37BQW2"/>
<dbReference type="RefSeq" id="WP_188680460.1">
    <property type="nucleotide sequence ID" value="NZ_BMNY01000001.1"/>
</dbReference>
<comment type="caution">
    <text evidence="7">The sequence shown here is derived from an EMBL/GenBank/DDBJ whole genome shotgun (WGS) entry which is preliminary data.</text>
</comment>
<evidence type="ECO:0000313" key="8">
    <source>
        <dbReference type="Proteomes" id="UP000632195"/>
    </source>
</evidence>
<comment type="subunit">
    <text evidence="6">Part of the 50S ribosomal subunit.</text>
</comment>
<proteinExistence type="inferred from homology"/>
<evidence type="ECO:0000256" key="2">
    <source>
        <dbReference type="ARBA" id="ARBA00022730"/>
    </source>
</evidence>
<dbReference type="InterPro" id="IPR045240">
    <property type="entry name" value="Ribosomal_uL4_euk/arch"/>
</dbReference>
<reference evidence="7" key="2">
    <citation type="submission" date="2022-09" db="EMBL/GenBank/DDBJ databases">
        <authorList>
            <person name="Sun Q."/>
            <person name="Ohkuma M."/>
        </authorList>
    </citation>
    <scope>NUCLEOTIDE SEQUENCE</scope>
    <source>
        <strain evidence="7">JCM 13583</strain>
    </source>
</reference>
<dbReference type="InterPro" id="IPR023574">
    <property type="entry name" value="Ribosomal_uL4_dom_sf"/>
</dbReference>
<comment type="function">
    <text evidence="6">Forms part of the polypeptide exit tunnel.</text>
</comment>
<sequence length="252" mass="27367">MKSNVYSKDGNAVAEIELPRVFETVPREDIIRRAFRAVTLSMRHPYGTSPTAGLRRVGHNYGPGHGIARLPRVAGSTRGVILANMVGGRSAHAPTTQKVLVKRFNRKELRMAKFSAIALTAVPEKVRARGHRVPEGLSLPVVVKDDVVEVSKAKDAMSVLSSLGLDEDVMRAKEGTKIRAGRGKMRGRTYREPKSILIVCTDTRKARGFKSLPGVDVANVSSLGIRHLAPGGVAGRLTLFTESAIRKLSEVE</sequence>
<keyword evidence="2 6" id="KW-0699">rRNA-binding</keyword>
<keyword evidence="8" id="KW-1185">Reference proteome</keyword>
<evidence type="ECO:0000256" key="6">
    <source>
        <dbReference type="HAMAP-Rule" id="MF_01328"/>
    </source>
</evidence>
<dbReference type="Pfam" id="PF00573">
    <property type="entry name" value="Ribosomal_L4"/>
    <property type="match status" value="1"/>
</dbReference>
<evidence type="ECO:0000256" key="3">
    <source>
        <dbReference type="ARBA" id="ARBA00022884"/>
    </source>
</evidence>
<dbReference type="InterPro" id="IPR002136">
    <property type="entry name" value="Ribosomal_uL4"/>
</dbReference>
<protein>
    <recommendedName>
        <fullName evidence="6">Large ribosomal subunit protein uL4</fullName>
    </recommendedName>
</protein>
<accession>A0AA37BQW2</accession>
<evidence type="ECO:0000256" key="5">
    <source>
        <dbReference type="ARBA" id="ARBA00023274"/>
    </source>
</evidence>
<comment type="function">
    <text evidence="6">One of the primary rRNA binding proteins, this protein initially binds near the 5'-end of the 23S rRNA. It is important during the early stages of 50S assembly. It makes multiple contacts with different domains of the 23S rRNA in the assembled 50S subunit and ribosome.</text>
</comment>
<dbReference type="SUPFAM" id="SSF52166">
    <property type="entry name" value="Ribosomal protein L4"/>
    <property type="match status" value="1"/>
</dbReference>
<evidence type="ECO:0000313" key="7">
    <source>
        <dbReference type="EMBL" id="GGM71953.1"/>
    </source>
</evidence>
<dbReference type="GO" id="GO:0005840">
    <property type="term" value="C:ribosome"/>
    <property type="evidence" value="ECO:0007669"/>
    <property type="project" value="UniProtKB-KW"/>
</dbReference>
<dbReference type="NCBIfam" id="TIGR03672">
    <property type="entry name" value="rpl4p_arch"/>
    <property type="match status" value="1"/>
</dbReference>
<dbReference type="EMBL" id="BMNY01000001">
    <property type="protein sequence ID" value="GGM71953.1"/>
    <property type="molecule type" value="Genomic_DNA"/>
</dbReference>
<dbReference type="GO" id="GO:0019843">
    <property type="term" value="F:rRNA binding"/>
    <property type="evidence" value="ECO:0007669"/>
    <property type="project" value="UniProtKB-UniRule"/>
</dbReference>
<organism evidence="7 8">
    <name type="scientific">Thermogymnomonas acidicola</name>
    <dbReference type="NCBI Taxonomy" id="399579"/>
    <lineage>
        <taxon>Archaea</taxon>
        <taxon>Methanobacteriati</taxon>
        <taxon>Thermoplasmatota</taxon>
        <taxon>Thermoplasmata</taxon>
        <taxon>Thermoplasmatales</taxon>
        <taxon>Thermogymnomonas</taxon>
    </lineage>
</organism>
<dbReference type="InterPro" id="IPR019970">
    <property type="entry name" value="Ribosomall_uL4-arc"/>
</dbReference>
<keyword evidence="4 6" id="KW-0689">Ribosomal protein</keyword>
<dbReference type="GO" id="GO:0006412">
    <property type="term" value="P:translation"/>
    <property type="evidence" value="ECO:0007669"/>
    <property type="project" value="UniProtKB-UniRule"/>
</dbReference>
<dbReference type="Gene3D" id="3.40.1370.10">
    <property type="match status" value="1"/>
</dbReference>
<name>A0AA37BQW2_9ARCH</name>
<comment type="similarity">
    <text evidence="1 6">Belongs to the universal ribosomal protein uL4 family.</text>
</comment>
<dbReference type="PANTHER" id="PTHR19431">
    <property type="entry name" value="60S RIBOSOMAL PROTEIN L4"/>
    <property type="match status" value="1"/>
</dbReference>
<gene>
    <name evidence="6" type="primary">rpl4</name>
    <name evidence="7" type="ORF">GCM10007108_07590</name>
</gene>
<keyword evidence="5 6" id="KW-0687">Ribonucleoprotein</keyword>
<reference evidence="7" key="1">
    <citation type="journal article" date="2014" name="Int. J. Syst. Evol. Microbiol.">
        <title>Complete genome sequence of Corynebacterium casei LMG S-19264T (=DSM 44701T), isolated from a smear-ripened cheese.</title>
        <authorList>
            <consortium name="US DOE Joint Genome Institute (JGI-PGF)"/>
            <person name="Walter F."/>
            <person name="Albersmeier A."/>
            <person name="Kalinowski J."/>
            <person name="Ruckert C."/>
        </authorList>
    </citation>
    <scope>NUCLEOTIDE SEQUENCE</scope>
    <source>
        <strain evidence="7">JCM 13583</strain>
    </source>
</reference>
<dbReference type="GO" id="GO:0003735">
    <property type="term" value="F:structural constituent of ribosome"/>
    <property type="evidence" value="ECO:0007669"/>
    <property type="project" value="InterPro"/>
</dbReference>
<evidence type="ECO:0000256" key="4">
    <source>
        <dbReference type="ARBA" id="ARBA00022980"/>
    </source>
</evidence>